<keyword evidence="2" id="KW-1133">Transmembrane helix</keyword>
<feature type="transmembrane region" description="Helical" evidence="2">
    <location>
        <begin position="217"/>
        <end position="235"/>
    </location>
</feature>
<dbReference type="InParanoid" id="I7MI50"/>
<feature type="compositionally biased region" description="Basic and acidic residues" evidence="1">
    <location>
        <begin position="1399"/>
        <end position="1408"/>
    </location>
</feature>
<keyword evidence="2 3" id="KW-0812">Transmembrane</keyword>
<dbReference type="SUPFAM" id="SSF55785">
    <property type="entry name" value="PYP-like sensor domain (PAS domain)"/>
    <property type="match status" value="1"/>
</dbReference>
<feature type="transmembrane region" description="Helical" evidence="2">
    <location>
        <begin position="45"/>
        <end position="67"/>
    </location>
</feature>
<keyword evidence="4" id="KW-1185">Reference proteome</keyword>
<feature type="transmembrane region" description="Helical" evidence="2">
    <location>
        <begin position="1801"/>
        <end position="1820"/>
    </location>
</feature>
<feature type="transmembrane region" description="Helical" evidence="2">
    <location>
        <begin position="98"/>
        <end position="121"/>
    </location>
</feature>
<feature type="compositionally biased region" description="Basic and acidic residues" evidence="1">
    <location>
        <begin position="1292"/>
        <end position="1316"/>
    </location>
</feature>
<feature type="transmembrane region" description="Helical" evidence="2">
    <location>
        <begin position="73"/>
        <end position="91"/>
    </location>
</feature>
<protein>
    <submittedName>
        <fullName evidence="3">Transmembrane protein, putative</fullName>
    </submittedName>
</protein>
<name>I7MI50_TETTS</name>
<feature type="region of interest" description="Disordered" evidence="1">
    <location>
        <begin position="1014"/>
        <end position="1059"/>
    </location>
</feature>
<keyword evidence="2" id="KW-0472">Membrane</keyword>
<evidence type="ECO:0000256" key="1">
    <source>
        <dbReference type="SAM" id="MobiDB-lite"/>
    </source>
</evidence>
<dbReference type="OrthoDB" id="313179at2759"/>
<feature type="compositionally biased region" description="Polar residues" evidence="1">
    <location>
        <begin position="1388"/>
        <end position="1397"/>
    </location>
</feature>
<feature type="transmembrane region" description="Helical" evidence="2">
    <location>
        <begin position="2017"/>
        <end position="2040"/>
    </location>
</feature>
<evidence type="ECO:0000313" key="4">
    <source>
        <dbReference type="Proteomes" id="UP000009168"/>
    </source>
</evidence>
<reference evidence="4" key="1">
    <citation type="journal article" date="2006" name="PLoS Biol.">
        <title>Macronuclear genome sequence of the ciliate Tetrahymena thermophila, a model eukaryote.</title>
        <authorList>
            <person name="Eisen J.A."/>
            <person name="Coyne R.S."/>
            <person name="Wu M."/>
            <person name="Wu D."/>
            <person name="Thiagarajan M."/>
            <person name="Wortman J.R."/>
            <person name="Badger J.H."/>
            <person name="Ren Q."/>
            <person name="Amedeo P."/>
            <person name="Jones K.M."/>
            <person name="Tallon L.J."/>
            <person name="Delcher A.L."/>
            <person name="Salzberg S.L."/>
            <person name="Silva J.C."/>
            <person name="Haas B.J."/>
            <person name="Majoros W.H."/>
            <person name="Farzad M."/>
            <person name="Carlton J.M."/>
            <person name="Smith R.K. Jr."/>
            <person name="Garg J."/>
            <person name="Pearlman R.E."/>
            <person name="Karrer K.M."/>
            <person name="Sun L."/>
            <person name="Manning G."/>
            <person name="Elde N.C."/>
            <person name="Turkewitz A.P."/>
            <person name="Asai D.J."/>
            <person name="Wilkes D.E."/>
            <person name="Wang Y."/>
            <person name="Cai H."/>
            <person name="Collins K."/>
            <person name="Stewart B.A."/>
            <person name="Lee S.R."/>
            <person name="Wilamowska K."/>
            <person name="Weinberg Z."/>
            <person name="Ruzzo W.L."/>
            <person name="Wloga D."/>
            <person name="Gaertig J."/>
            <person name="Frankel J."/>
            <person name="Tsao C.-C."/>
            <person name="Gorovsky M.A."/>
            <person name="Keeling P.J."/>
            <person name="Waller R.F."/>
            <person name="Patron N.J."/>
            <person name="Cherry J.M."/>
            <person name="Stover N.A."/>
            <person name="Krieger C.J."/>
            <person name="del Toro C."/>
            <person name="Ryder H.F."/>
            <person name="Williamson S.C."/>
            <person name="Barbeau R.A."/>
            <person name="Hamilton E.P."/>
            <person name="Orias E."/>
        </authorList>
    </citation>
    <scope>NUCLEOTIDE SEQUENCE [LARGE SCALE GENOMIC DNA]</scope>
    <source>
        <strain evidence="4">SB210</strain>
    </source>
</reference>
<feature type="compositionally biased region" description="Polar residues" evidence="1">
    <location>
        <begin position="1027"/>
        <end position="1042"/>
    </location>
</feature>
<dbReference type="InterPro" id="IPR035965">
    <property type="entry name" value="PAS-like_dom_sf"/>
</dbReference>
<dbReference type="EMBL" id="GG662793">
    <property type="protein sequence ID" value="EAR90884.3"/>
    <property type="molecule type" value="Genomic_DNA"/>
</dbReference>
<dbReference type="RefSeq" id="XP_001011129.3">
    <property type="nucleotide sequence ID" value="XM_001011129.3"/>
</dbReference>
<feature type="compositionally biased region" description="Polar residues" evidence="1">
    <location>
        <begin position="1130"/>
        <end position="1151"/>
    </location>
</feature>
<feature type="compositionally biased region" description="Polar residues" evidence="1">
    <location>
        <begin position="1330"/>
        <end position="1344"/>
    </location>
</feature>
<feature type="transmembrane region" description="Helical" evidence="2">
    <location>
        <begin position="1689"/>
        <end position="1715"/>
    </location>
</feature>
<dbReference type="PANTHER" id="PTHR31600:SF2">
    <property type="entry name" value="GAMETE ENRICHED GENE 10 PROTEIN-RELATED"/>
    <property type="match status" value="1"/>
</dbReference>
<feature type="transmembrane region" description="Helical" evidence="2">
    <location>
        <begin position="141"/>
        <end position="163"/>
    </location>
</feature>
<dbReference type="eggNOG" id="ENOG502SJ6R">
    <property type="taxonomic scope" value="Eukaryota"/>
</dbReference>
<evidence type="ECO:0000256" key="2">
    <source>
        <dbReference type="SAM" id="Phobius"/>
    </source>
</evidence>
<feature type="compositionally biased region" description="Low complexity" evidence="1">
    <location>
        <begin position="1046"/>
        <end position="1058"/>
    </location>
</feature>
<dbReference type="GeneID" id="7827758"/>
<gene>
    <name evidence="3" type="ORF">TTHERM_00144890</name>
</gene>
<sequence>MRRKRRLIDDEDQSDEKLSAFDEFKQKIFYTFSEILDCKQISPPLAIFMIIFSYLQVISLTCNSYNVYLNNSLFGLILPLIGYTLLFPQIINQQNLFFNYAMLILGLTVSVFIIWGMYYVYKCPNQEEVYIRQFKSSLGLIYDAFDKIVFMPLMGLILANFFCQLNVTCFSTTHIILIIFSVIAFCLMIGLEILYNFMFFNFTFKSQDSLSRNPSDLNMTSIVFKLISLLTYLILNLSDHTQLLEQMLVMIVISFFIMLDTLSTYPYHLKSVSKTNCIMVTTFFWVNASSFFVEASNISLFQQNALLLVGLGAVFFVKLQLNRVSYTANNVMISELIAIDTDIFLDMKVRVYHTLSQNLHIKKSELLLASLLKIHHDKCVDPMCPCQRRNYLYDPKNLSYGDSKIQFHKDDVFVKHFVNKMIKDGLKKFKTSKIANLDNLFYQFEFLCLYTPLYTQSHQFRKMYGDNLGASIDFILYCLQQKIFKYIYYKNIKNPVSESLQIENVKEFDKGLKKIRESIRDVSQHFSDLWETLIDQVPDLSKLLQVCNKNFQEIKQTQDMFQDLTLLNNTSIELKVLMEIYSNQIVFDELLSLQVQKSIHMRSQLEVGNSVNQDLDFLIKKYNIYDDNICVISLSSRFETMSQITWCSHNVDQILGVNSFSLKGRSINDFMPSVFSSFHDQILKHFYNTGQETTINNIMHTWALDQQGYLFSANIFAKIIPLQKDIEIMSLIHKLNSMDYILTDSDGEISGFGKKFANILNITPKEFSKFKLNIQLIAPKLMSVYRDYFVDLEETYQTQRPIQNNKKMAVLGSDIQSSVKEIKFIVFIPQNFTDVLQDHQEKKDELFSTFFNLEEDILRQKSKMDPKILFEFKSIYFNYIQYGLRKINWKKLQSIIKMRATIQTFTFYNGHNMQSVKALKIMHYEVKKPDYEYMQKMKKRQDDLKGVITEMNKMIDDQKKKKFKAQNEEEQIALEIKEKVDDGVQEKRKQQYKKRLKNVLSLFQRSGSAQFTNLGSLQPADIKPDSKVSTPQNSQKLQTPQHKQQKPSPGQSGQQNQNNEERIDVEVKKAIIGLLRPSTQNNYVQTVIRQARLSQMIQIQGLKKEEKRKQINYRKQPSNSQSESSPKSNQHIFSHQTSKVEDFSNQGSVISKEQDKQVQKPITPAPAPDRKTKKNMFIKKNVVENFYPEYDEDLHLPVASKFRQILINKRIIGKKKGSHFYQNQGKTKRRESGLMFDFGEAQHSEYNNTNAAITMTENEININLIDQDDENKQEDQNQVQVQENNFKYQGFEKQRSKIKSSEGDKSPNYKDTKEIKNVISQGDYKRQRSGSKVVTQQDRNTNGRKLSKMGLFQKQGSQSNGFNKLRSKMKNGQLIKQLKSFDKEKDGSPSNQGNGLVTEQKKVEKSDSSSEEDVNAEELKILLKSEKSNHSDKEERNLIDNLEKRDVQDEEKAVAQSVNSTNSSINTQNALRLLRVSLQNMKLPLVLIIANYCVIIMCILVFALSLTQLITTQSSYTDIKNQVNILDNIAAYSENTTQFYYYYRDLYFVQNKYLDNALYDQSWWTNQQQLIFNASLNFINFSVNDLSQAGGQEIQGKDVRFYLFEQMDAIMLIDQNPIQINIDFQKYIRLFMNAVNSTIYYTRNKFDKKAISKDDFLYFIFSNFNLDDKQNEFNFSEAMNLIDKSMKQLFSTFVSLWTFTFTLIAGCVLAIYPIILKSRIKIHDSLVLFTKISIRDVENYYTHYKNITYFFSTFISIRQLSRDVESFLEGEQILQFRQRKENDNKSISRSRKYKGVKIDRLSFFFQMLVVYVFFTSFAILKDIKMIFFITKTEDYIRAQINQQQVYYQFQNRVIGYKQYLSDFQDEENPSQIEIDSNNLQDQMKGNITQLLMDNYQLYGQIDQTYIQFVNNLMTEPVCQMLNLPSNDPCYNLQDSLLSKSFQNFFIYSENLFLNGYEHVKTVYQQQGFQKAQTESIMQINDTFLKDLTSLQNYIQLVNLMWKEYEQSSLFDEMDQQLYFTEIVFICYSISIFLFLVFIWLNVYLNLKRDSRWVNGFILLIPIQMLRENQYLRSYLKRKLQINSLSYA</sequence>
<proteinExistence type="predicted"/>
<feature type="region of interest" description="Disordered" evidence="1">
    <location>
        <begin position="1292"/>
        <end position="1364"/>
    </location>
</feature>
<feature type="region of interest" description="Disordered" evidence="1">
    <location>
        <begin position="1380"/>
        <end position="1414"/>
    </location>
</feature>
<feature type="compositionally biased region" description="Low complexity" evidence="1">
    <location>
        <begin position="1115"/>
        <end position="1129"/>
    </location>
</feature>
<feature type="transmembrane region" description="Helical" evidence="2">
    <location>
        <begin position="175"/>
        <end position="197"/>
    </location>
</feature>
<dbReference type="Proteomes" id="UP000009168">
    <property type="component" value="Unassembled WGS sequence"/>
</dbReference>
<dbReference type="InterPro" id="IPR052994">
    <property type="entry name" value="Tiny_macrocysts_regulators"/>
</dbReference>
<feature type="transmembrane region" description="Helical" evidence="2">
    <location>
        <begin position="247"/>
        <end position="267"/>
    </location>
</feature>
<feature type="transmembrane region" description="Helical" evidence="2">
    <location>
        <begin position="1483"/>
        <end position="1506"/>
    </location>
</feature>
<accession>I7MI50</accession>
<dbReference type="KEGG" id="tet:TTHERM_00144890"/>
<dbReference type="PANTHER" id="PTHR31600">
    <property type="entry name" value="TINY MACROCYSTS PROTEIN B-RELATED"/>
    <property type="match status" value="1"/>
</dbReference>
<evidence type="ECO:0000313" key="3">
    <source>
        <dbReference type="EMBL" id="EAR90884.3"/>
    </source>
</evidence>
<organism evidence="3 4">
    <name type="scientific">Tetrahymena thermophila (strain SB210)</name>
    <dbReference type="NCBI Taxonomy" id="312017"/>
    <lineage>
        <taxon>Eukaryota</taxon>
        <taxon>Sar</taxon>
        <taxon>Alveolata</taxon>
        <taxon>Ciliophora</taxon>
        <taxon>Intramacronucleata</taxon>
        <taxon>Oligohymenophorea</taxon>
        <taxon>Hymenostomatida</taxon>
        <taxon>Tetrahymenina</taxon>
        <taxon>Tetrahymenidae</taxon>
        <taxon>Tetrahymena</taxon>
    </lineage>
</organism>
<feature type="region of interest" description="Disordered" evidence="1">
    <location>
        <begin position="1104"/>
        <end position="1171"/>
    </location>
</feature>